<reference evidence="1 2" key="1">
    <citation type="submission" date="2018-10" db="EMBL/GenBank/DDBJ databases">
        <title>Genomic Encyclopedia of Archaeal and Bacterial Type Strains, Phase II (KMG-II): from individual species to whole genera.</title>
        <authorList>
            <person name="Goeker M."/>
        </authorList>
    </citation>
    <scope>NUCLEOTIDE SEQUENCE [LARGE SCALE GENOMIC DNA]</scope>
    <source>
        <strain evidence="1 2">DSM 235</strain>
    </source>
</reference>
<sequence>MVFTLARPVGSDSPFVRCGVASAGRDRRPGCSETGEPA</sequence>
<comment type="caution">
    <text evidence="1">The sequence shown here is derived from an EMBL/GenBank/DDBJ whole genome shotgun (WGS) entry which is preliminary data.</text>
</comment>
<name>A0A495VEB5_9GAMM</name>
<keyword evidence="2" id="KW-1185">Reference proteome</keyword>
<proteinExistence type="predicted"/>
<accession>A0A495VEB5</accession>
<gene>
    <name evidence="1" type="ORF">BDD21_5331</name>
</gene>
<evidence type="ECO:0000313" key="2">
    <source>
        <dbReference type="Proteomes" id="UP000274556"/>
    </source>
</evidence>
<evidence type="ECO:0000313" key="1">
    <source>
        <dbReference type="EMBL" id="RKT47726.1"/>
    </source>
</evidence>
<dbReference type="Proteomes" id="UP000274556">
    <property type="component" value="Unassembled WGS sequence"/>
</dbReference>
<dbReference type="AlphaFoldDB" id="A0A495VEB5"/>
<organism evidence="1 2">
    <name type="scientific">Thiocapsa rosea</name>
    <dbReference type="NCBI Taxonomy" id="69360"/>
    <lineage>
        <taxon>Bacteria</taxon>
        <taxon>Pseudomonadati</taxon>
        <taxon>Pseudomonadota</taxon>
        <taxon>Gammaproteobacteria</taxon>
        <taxon>Chromatiales</taxon>
        <taxon>Chromatiaceae</taxon>
        <taxon>Thiocapsa</taxon>
    </lineage>
</organism>
<dbReference type="EMBL" id="RBXL01000001">
    <property type="protein sequence ID" value="RKT47726.1"/>
    <property type="molecule type" value="Genomic_DNA"/>
</dbReference>
<protein>
    <submittedName>
        <fullName evidence="1">Uncharacterized protein</fullName>
    </submittedName>
</protein>